<feature type="domain" description="GH16" evidence="2">
    <location>
        <begin position="25"/>
        <end position="249"/>
    </location>
</feature>
<dbReference type="CDD" id="cd02181">
    <property type="entry name" value="GH16_fungal_Lam16A_glucanase"/>
    <property type="match status" value="1"/>
</dbReference>
<protein>
    <submittedName>
        <fullName evidence="3">Concanavalin A-like lectin/glucanase, subgroup</fullName>
    </submittedName>
</protein>
<dbReference type="PANTHER" id="PTHR10963">
    <property type="entry name" value="GLYCOSYL HYDROLASE-RELATED"/>
    <property type="match status" value="1"/>
</dbReference>
<dbReference type="InterPro" id="IPR050546">
    <property type="entry name" value="Glycosyl_Hydrlase_16"/>
</dbReference>
<dbReference type="InterPro" id="IPR000757">
    <property type="entry name" value="Beta-glucanase-like"/>
</dbReference>
<evidence type="ECO:0000313" key="3">
    <source>
        <dbReference type="EMBL" id="CED84003.1"/>
    </source>
</evidence>
<dbReference type="SUPFAM" id="SSF49899">
    <property type="entry name" value="Concanavalin A-like lectins/glucanases"/>
    <property type="match status" value="1"/>
</dbReference>
<dbReference type="EMBL" id="LN483157">
    <property type="protein sequence ID" value="CED84003.1"/>
    <property type="molecule type" value="Genomic_DNA"/>
</dbReference>
<dbReference type="InterPro" id="IPR013320">
    <property type="entry name" value="ConA-like_dom_sf"/>
</dbReference>
<keyword evidence="3" id="KW-0430">Lectin</keyword>
<evidence type="ECO:0000256" key="1">
    <source>
        <dbReference type="SAM" id="SignalP"/>
    </source>
</evidence>
<evidence type="ECO:0000259" key="2">
    <source>
        <dbReference type="PROSITE" id="PS51762"/>
    </source>
</evidence>
<feature type="signal peptide" evidence="1">
    <location>
        <begin position="1"/>
        <end position="18"/>
    </location>
</feature>
<dbReference type="GO" id="GO:0030246">
    <property type="term" value="F:carbohydrate binding"/>
    <property type="evidence" value="ECO:0007669"/>
    <property type="project" value="UniProtKB-KW"/>
</dbReference>
<name>A0A0F7SVL2_PHARH</name>
<accession>A0A0F7SVL2</accession>
<dbReference type="GO" id="GO:0009251">
    <property type="term" value="P:glucan catabolic process"/>
    <property type="evidence" value="ECO:0007669"/>
    <property type="project" value="TreeGrafter"/>
</dbReference>
<organism evidence="3">
    <name type="scientific">Phaffia rhodozyma</name>
    <name type="common">Yeast</name>
    <name type="synonym">Xanthophyllomyces dendrorhous</name>
    <dbReference type="NCBI Taxonomy" id="264483"/>
    <lineage>
        <taxon>Eukaryota</taxon>
        <taxon>Fungi</taxon>
        <taxon>Dikarya</taxon>
        <taxon>Basidiomycota</taxon>
        <taxon>Agaricomycotina</taxon>
        <taxon>Tremellomycetes</taxon>
        <taxon>Cystofilobasidiales</taxon>
        <taxon>Mrakiaceae</taxon>
        <taxon>Phaffia</taxon>
    </lineage>
</organism>
<dbReference type="GO" id="GO:0004553">
    <property type="term" value="F:hydrolase activity, hydrolyzing O-glycosyl compounds"/>
    <property type="evidence" value="ECO:0007669"/>
    <property type="project" value="InterPro"/>
</dbReference>
<sequence>MGIQSIVALATFASVAQATSYTLAKTYSGSTFFDDWSYYGNYDNLTLGDVTWVNRTVADANPELTYVNDAGNAIIKVDNTSTVAYNYKRDSVRITSLDYISVGSVWVLDATHVPYGCSVWPAFWSTGPNWPYGGEIDTFEGVNQVTYNQNTLHTTAGCTQASSVNQTGITTSSDCDYSVDSNAGCAVIDNSTTNTYGEGFASAGGGAWVTEMATEGINIWFFSRADIPSAVSNANSSIDTSALGTPVASWPKSSCDIDSHFSAQQLVFDITLCGSWAGEASIIAETCDALVGTDTCYTTYVLNSTNYDQAYFEIKSVKVYGSVSTTFTNTTGDSTSSSSSTSSSVSSSARERTMEYGVVVSAGVLSLLGAMTLFI</sequence>
<dbReference type="PROSITE" id="PS51762">
    <property type="entry name" value="GH16_2"/>
    <property type="match status" value="1"/>
</dbReference>
<feature type="chain" id="PRO_5002522187" evidence="1">
    <location>
        <begin position="19"/>
        <end position="375"/>
    </location>
</feature>
<dbReference type="FunFam" id="2.60.120.200:FF:000179">
    <property type="entry name" value="Unplaced genomic scaffold supercont1.19, whole genome shotgun sequence"/>
    <property type="match status" value="1"/>
</dbReference>
<dbReference type="Pfam" id="PF26113">
    <property type="entry name" value="GH16_XgeA"/>
    <property type="match status" value="1"/>
</dbReference>
<proteinExistence type="predicted"/>
<keyword evidence="1" id="KW-0732">Signal</keyword>
<reference evidence="3" key="1">
    <citation type="submission" date="2014-08" db="EMBL/GenBank/DDBJ databases">
        <authorList>
            <person name="Sharma Rahul"/>
            <person name="Thines Marco"/>
        </authorList>
    </citation>
    <scope>NUCLEOTIDE SEQUENCE</scope>
</reference>
<dbReference type="PANTHER" id="PTHR10963:SF24">
    <property type="entry name" value="GLYCOSIDASE C21B10.07-RELATED"/>
    <property type="match status" value="1"/>
</dbReference>
<dbReference type="Gene3D" id="2.60.120.200">
    <property type="match status" value="1"/>
</dbReference>
<dbReference type="AlphaFoldDB" id="A0A0F7SVL2"/>